<dbReference type="GO" id="GO:0016491">
    <property type="term" value="F:oxidoreductase activity"/>
    <property type="evidence" value="ECO:0007669"/>
    <property type="project" value="UniProtKB-KW"/>
</dbReference>
<dbReference type="PANTHER" id="PTHR43157:SF31">
    <property type="entry name" value="PHOSPHATIDYLINOSITOL-GLYCAN BIOSYNTHESIS CLASS F PROTEIN"/>
    <property type="match status" value="1"/>
</dbReference>
<dbReference type="RefSeq" id="XP_025345895.1">
    <property type="nucleotide sequence ID" value="XM_025493146.1"/>
</dbReference>
<dbReference type="EMBL" id="KZ819334">
    <property type="protein sequence ID" value="PWN18735.1"/>
    <property type="molecule type" value="Genomic_DNA"/>
</dbReference>
<dbReference type="Pfam" id="PF00106">
    <property type="entry name" value="adh_short"/>
    <property type="match status" value="1"/>
</dbReference>
<feature type="region of interest" description="Disordered" evidence="2">
    <location>
        <begin position="381"/>
        <end position="414"/>
    </location>
</feature>
<dbReference type="Proteomes" id="UP000245942">
    <property type="component" value="Unassembled WGS sequence"/>
</dbReference>
<evidence type="ECO:0000256" key="2">
    <source>
        <dbReference type="SAM" id="MobiDB-lite"/>
    </source>
</evidence>
<name>A0A316U718_9BASI</name>
<dbReference type="InterPro" id="IPR002347">
    <property type="entry name" value="SDR_fam"/>
</dbReference>
<evidence type="ECO:0000256" key="1">
    <source>
        <dbReference type="ARBA" id="ARBA00023002"/>
    </source>
</evidence>
<reference evidence="3 4" key="1">
    <citation type="journal article" date="2018" name="Mol. Biol. Evol.">
        <title>Broad Genomic Sampling Reveals a Smut Pathogenic Ancestry of the Fungal Clade Ustilaginomycotina.</title>
        <authorList>
            <person name="Kijpornyongpan T."/>
            <person name="Mondo S.J."/>
            <person name="Barry K."/>
            <person name="Sandor L."/>
            <person name="Lee J."/>
            <person name="Lipzen A."/>
            <person name="Pangilinan J."/>
            <person name="LaButti K."/>
            <person name="Hainaut M."/>
            <person name="Henrissat B."/>
            <person name="Grigoriev I.V."/>
            <person name="Spatafora J.W."/>
            <person name="Aime M.C."/>
        </authorList>
    </citation>
    <scope>NUCLEOTIDE SEQUENCE [LARGE SCALE GENOMIC DNA]</scope>
    <source>
        <strain evidence="3 4">MCA 4718</strain>
    </source>
</reference>
<protein>
    <submittedName>
        <fullName evidence="3">NAD(P)-binding protein</fullName>
    </submittedName>
</protein>
<organism evidence="3 4">
    <name type="scientific">Pseudomicrostroma glucosiphilum</name>
    <dbReference type="NCBI Taxonomy" id="1684307"/>
    <lineage>
        <taxon>Eukaryota</taxon>
        <taxon>Fungi</taxon>
        <taxon>Dikarya</taxon>
        <taxon>Basidiomycota</taxon>
        <taxon>Ustilaginomycotina</taxon>
        <taxon>Exobasidiomycetes</taxon>
        <taxon>Microstromatales</taxon>
        <taxon>Microstromatales incertae sedis</taxon>
        <taxon>Pseudomicrostroma</taxon>
    </lineage>
</organism>
<dbReference type="InterPro" id="IPR036291">
    <property type="entry name" value="NAD(P)-bd_dom_sf"/>
</dbReference>
<dbReference type="OrthoDB" id="542013at2759"/>
<dbReference type="SUPFAM" id="SSF51735">
    <property type="entry name" value="NAD(P)-binding Rossmann-fold domains"/>
    <property type="match status" value="1"/>
</dbReference>
<dbReference type="PANTHER" id="PTHR43157">
    <property type="entry name" value="PHOSPHATIDYLINOSITOL-GLYCAN BIOSYNTHESIS CLASS F PROTEIN-RELATED"/>
    <property type="match status" value="1"/>
</dbReference>
<sequence length="422" mass="46639">MPPSVYETHCKGAGGLPTTPIWGLLRRRYWQYFSDHARYRSLPPRVDLRGKTVIVSGSNSGIGKEAAFVFAQWGATVILACRDPPPYEQHPKDAIADLLARDSSISSEQFEWWEVDFGKLDSVRAFGRKWRQSGRICDVLANNAGVGGASERIVTKDGFELVNQINFMAHCLLTLYVLPSMKKSAAPRIVNTTSIFHFGGVLDFSDFNNERATSRGLHGVQLYCNAKLRLQVWTVELQRRLSRSDEFRHVIAHGVHPGFVKSNLWNSPTIRALPTILVKGLDLLMALISVTSQQGSLAILHAALRTDLGLPKEYIRTSSALSGKEEEKSSLPLPIPSGLSASIGGQFINRTHAGFTHRPECDDPLIRARLWQRVLEDLKLNTTTSGGDTSNASASLRRQRDPDGLTEGLPEHPQGVALIEKA</sequence>
<gene>
    <name evidence="3" type="ORF">BCV69DRAFT_284714</name>
</gene>
<dbReference type="GeneID" id="37014880"/>
<evidence type="ECO:0000313" key="4">
    <source>
        <dbReference type="Proteomes" id="UP000245942"/>
    </source>
</evidence>
<evidence type="ECO:0000313" key="3">
    <source>
        <dbReference type="EMBL" id="PWN18735.1"/>
    </source>
</evidence>
<dbReference type="Gene3D" id="3.40.50.720">
    <property type="entry name" value="NAD(P)-binding Rossmann-like Domain"/>
    <property type="match status" value="1"/>
</dbReference>
<proteinExistence type="predicted"/>
<dbReference type="AlphaFoldDB" id="A0A316U718"/>
<dbReference type="STRING" id="1684307.A0A316U718"/>
<dbReference type="PRINTS" id="PR00081">
    <property type="entry name" value="GDHRDH"/>
</dbReference>
<keyword evidence="1" id="KW-0560">Oxidoreductase</keyword>
<accession>A0A316U718</accession>
<keyword evidence="4" id="KW-1185">Reference proteome</keyword>
<feature type="compositionally biased region" description="Polar residues" evidence="2">
    <location>
        <begin position="381"/>
        <end position="396"/>
    </location>
</feature>